<dbReference type="Pfam" id="PF13304">
    <property type="entry name" value="AAA_21"/>
    <property type="match status" value="1"/>
</dbReference>
<reference evidence="3" key="1">
    <citation type="journal article" date="2019" name="Int. J. Syst. Evol. Microbiol.">
        <title>The Global Catalogue of Microorganisms (GCM) 10K type strain sequencing project: providing services to taxonomists for standard genome sequencing and annotation.</title>
        <authorList>
            <consortium name="The Broad Institute Genomics Platform"/>
            <consortium name="The Broad Institute Genome Sequencing Center for Infectious Disease"/>
            <person name="Wu L."/>
            <person name="Ma J."/>
        </authorList>
    </citation>
    <scope>NUCLEOTIDE SEQUENCE [LARGE SCALE GENOMIC DNA]</scope>
    <source>
        <strain evidence="3">JCM 4816</strain>
    </source>
</reference>
<dbReference type="SUPFAM" id="SSF52540">
    <property type="entry name" value="P-loop containing nucleoside triphosphate hydrolases"/>
    <property type="match status" value="1"/>
</dbReference>
<dbReference type="Proteomes" id="UP001501455">
    <property type="component" value="Unassembled WGS sequence"/>
</dbReference>
<evidence type="ECO:0000313" key="3">
    <source>
        <dbReference type="Proteomes" id="UP001501455"/>
    </source>
</evidence>
<proteinExistence type="predicted"/>
<comment type="caution">
    <text evidence="2">The sequence shown here is derived from an EMBL/GenBank/DDBJ whole genome shotgun (WGS) entry which is preliminary data.</text>
</comment>
<dbReference type="InterPro" id="IPR003959">
    <property type="entry name" value="ATPase_AAA_core"/>
</dbReference>
<dbReference type="PANTHER" id="PTHR40396:SF1">
    <property type="entry name" value="ATPASE AAA-TYPE CORE DOMAIN-CONTAINING PROTEIN"/>
    <property type="match status" value="1"/>
</dbReference>
<evidence type="ECO:0000259" key="1">
    <source>
        <dbReference type="Pfam" id="PF13304"/>
    </source>
</evidence>
<evidence type="ECO:0000313" key="2">
    <source>
        <dbReference type="EMBL" id="GAA3498912.1"/>
    </source>
</evidence>
<dbReference type="EMBL" id="BAAAXF010000040">
    <property type="protein sequence ID" value="GAA3498912.1"/>
    <property type="molecule type" value="Genomic_DNA"/>
</dbReference>
<dbReference type="InterPro" id="IPR027417">
    <property type="entry name" value="P-loop_NTPase"/>
</dbReference>
<accession>A0ABP6TWS0</accession>
<dbReference type="RefSeq" id="WP_345579581.1">
    <property type="nucleotide sequence ID" value="NZ_BAAAXF010000040.1"/>
</dbReference>
<dbReference type="PANTHER" id="PTHR40396">
    <property type="entry name" value="ATPASE-LIKE PROTEIN"/>
    <property type="match status" value="1"/>
</dbReference>
<feature type="domain" description="ATPase AAA-type core" evidence="1">
    <location>
        <begin position="16"/>
        <end position="101"/>
    </location>
</feature>
<keyword evidence="3" id="KW-1185">Reference proteome</keyword>
<organism evidence="2 3">
    <name type="scientific">Streptomyces prasinosporus</name>
    <dbReference type="NCBI Taxonomy" id="68256"/>
    <lineage>
        <taxon>Bacteria</taxon>
        <taxon>Bacillati</taxon>
        <taxon>Actinomycetota</taxon>
        <taxon>Actinomycetes</taxon>
        <taxon>Kitasatosporales</taxon>
        <taxon>Streptomycetaceae</taxon>
        <taxon>Streptomyces</taxon>
        <taxon>Streptomyces albogriseolus group</taxon>
    </lineage>
</organism>
<gene>
    <name evidence="2" type="ORF">GCM10019016_060150</name>
</gene>
<sequence length="173" mass="18989">MQEDDVRELLTIRLHEISGMVLPARSLSEGTLRFLALCVLREDPEIRGLVCMEEPENGIHPANLSAMVDLVRDLAVDPQETPGDDNPFRQVLINTHSPGVVQLVDSQDLLFADTSAHRTGSGQVTRRLRLRPLAGTWRAADGNGDHVTKLDILPYLEAPPDAQLSLDLDGRAA</sequence>
<protein>
    <recommendedName>
        <fullName evidence="1">ATPase AAA-type core domain-containing protein</fullName>
    </recommendedName>
</protein>
<name>A0ABP6TWS0_9ACTN</name>
<dbReference type="Gene3D" id="3.40.50.300">
    <property type="entry name" value="P-loop containing nucleotide triphosphate hydrolases"/>
    <property type="match status" value="1"/>
</dbReference>